<feature type="signal peptide" evidence="1">
    <location>
        <begin position="1"/>
        <end position="18"/>
    </location>
</feature>
<evidence type="ECO:0000313" key="3">
    <source>
        <dbReference type="Proteomes" id="UP001476798"/>
    </source>
</evidence>
<comment type="caution">
    <text evidence="2">The sequence shown here is derived from an EMBL/GenBank/DDBJ whole genome shotgun (WGS) entry which is preliminary data.</text>
</comment>
<gene>
    <name evidence="2" type="ORF">GOODEAATRI_003937</name>
</gene>
<accession>A0ABV0MGV4</accession>
<name>A0ABV0MGV4_9TELE</name>
<feature type="chain" id="PRO_5045570681" evidence="1">
    <location>
        <begin position="19"/>
        <end position="408"/>
    </location>
</feature>
<keyword evidence="3" id="KW-1185">Reference proteome</keyword>
<keyword evidence="1" id="KW-0732">Signal</keyword>
<evidence type="ECO:0000256" key="1">
    <source>
        <dbReference type="SAM" id="SignalP"/>
    </source>
</evidence>
<sequence length="408" mass="45990">MVCLIVHVFLITVDQTCGDVCATCYGRPTFYIFGQFEPFCSCFGTGDNRECRSRHMGQFHCFFFSEMILSLQMPLASLMRDIALAVNTSHLNISELTVEMQLAIERTLQAAQQPYFKAAFKAMSHILDNYDLNESSSSSQELIEEAAMIFLTSANITLNDIFPMMSGNASGLNLDLLGETMGEIIKLIIETRVFGHSPEVYQALEHLLATNSTYIMVERVYEMSVWLASTEASGLELLSQGLSKMYEIIRLPLSILTKLSMDVDTEAYEELFGNMFAAFNQFVGTNGLYPPMLQHHYVSYSEMSDGHHIMRNRRKRDLSPMMTRDPMQDIIDLFHIDYPAMFRAISVPPTTAEITETAHVLFANPDLNVVMKGATSGMPWSFNASREATIDATLGMFSLFTHPQLFEM</sequence>
<protein>
    <submittedName>
        <fullName evidence="2">Uncharacterized protein</fullName>
    </submittedName>
</protein>
<evidence type="ECO:0000313" key="2">
    <source>
        <dbReference type="EMBL" id="MEQ2157663.1"/>
    </source>
</evidence>
<organism evidence="2 3">
    <name type="scientific">Goodea atripinnis</name>
    <dbReference type="NCBI Taxonomy" id="208336"/>
    <lineage>
        <taxon>Eukaryota</taxon>
        <taxon>Metazoa</taxon>
        <taxon>Chordata</taxon>
        <taxon>Craniata</taxon>
        <taxon>Vertebrata</taxon>
        <taxon>Euteleostomi</taxon>
        <taxon>Actinopterygii</taxon>
        <taxon>Neopterygii</taxon>
        <taxon>Teleostei</taxon>
        <taxon>Neoteleostei</taxon>
        <taxon>Acanthomorphata</taxon>
        <taxon>Ovalentaria</taxon>
        <taxon>Atherinomorphae</taxon>
        <taxon>Cyprinodontiformes</taxon>
        <taxon>Goodeidae</taxon>
        <taxon>Goodea</taxon>
    </lineage>
</organism>
<proteinExistence type="predicted"/>
<dbReference type="EMBL" id="JAHRIO010000158">
    <property type="protein sequence ID" value="MEQ2157663.1"/>
    <property type="molecule type" value="Genomic_DNA"/>
</dbReference>
<reference evidence="2 3" key="1">
    <citation type="submission" date="2021-06" db="EMBL/GenBank/DDBJ databases">
        <authorList>
            <person name="Palmer J.M."/>
        </authorList>
    </citation>
    <scope>NUCLEOTIDE SEQUENCE [LARGE SCALE GENOMIC DNA]</scope>
    <source>
        <strain evidence="2 3">GA_2019</strain>
        <tissue evidence="2">Muscle</tissue>
    </source>
</reference>
<dbReference type="Proteomes" id="UP001476798">
    <property type="component" value="Unassembled WGS sequence"/>
</dbReference>